<gene>
    <name evidence="22" type="ORF">ATO3_24785</name>
</gene>
<keyword evidence="14" id="KW-0238">DNA-binding</keyword>
<keyword evidence="23" id="KW-1185">Reference proteome</keyword>
<evidence type="ECO:0000256" key="16">
    <source>
        <dbReference type="ARBA" id="ARBA00023204"/>
    </source>
</evidence>
<reference evidence="22 23" key="1">
    <citation type="submission" date="2013-04" db="EMBL/GenBank/DDBJ databases">
        <title>Oceanicola sp. 22II1-22F33 Genome Sequencing.</title>
        <authorList>
            <person name="Lai Q."/>
            <person name="Li G."/>
            <person name="Shao Z."/>
        </authorList>
    </citation>
    <scope>NUCLEOTIDE SEQUENCE [LARGE SCALE GENOMIC DNA]</scope>
    <source>
        <strain evidence="22 23">22II1-22F33</strain>
    </source>
</reference>
<evidence type="ECO:0000256" key="12">
    <source>
        <dbReference type="ARBA" id="ARBA00022840"/>
    </source>
</evidence>
<name>A0A225NBQ0_9RHOB</name>
<evidence type="ECO:0000256" key="17">
    <source>
        <dbReference type="ARBA" id="ARBA00023211"/>
    </source>
</evidence>
<dbReference type="NCBIfam" id="TIGR02779">
    <property type="entry name" value="NHEJ_ligase_lig"/>
    <property type="match status" value="1"/>
</dbReference>
<dbReference type="Pfam" id="PF01068">
    <property type="entry name" value="DNA_ligase_A_M"/>
    <property type="match status" value="1"/>
</dbReference>
<dbReference type="GO" id="GO:0003887">
    <property type="term" value="F:DNA-directed DNA polymerase activity"/>
    <property type="evidence" value="ECO:0007669"/>
    <property type="project" value="UniProtKB-KW"/>
</dbReference>
<dbReference type="Gene3D" id="3.90.920.10">
    <property type="entry name" value="DNA primase, PRIM domain"/>
    <property type="match status" value="1"/>
</dbReference>
<dbReference type="GO" id="GO:0003910">
    <property type="term" value="F:DNA ligase (ATP) activity"/>
    <property type="evidence" value="ECO:0007669"/>
    <property type="project" value="UniProtKB-EC"/>
</dbReference>
<comment type="catalytic activity">
    <reaction evidence="20">
        <text>ATP + (deoxyribonucleotide)n-3'-hydroxyl + 5'-phospho-(deoxyribonucleotide)m = (deoxyribonucleotide)n+m + AMP + diphosphate.</text>
        <dbReference type="EC" id="6.5.1.1"/>
    </reaction>
</comment>
<dbReference type="InterPro" id="IPR014144">
    <property type="entry name" value="LigD_PE_domain"/>
</dbReference>
<dbReference type="CDD" id="cd07906">
    <property type="entry name" value="Adenylation_DNA_ligase_LigD_LigC"/>
    <property type="match status" value="1"/>
</dbReference>
<evidence type="ECO:0000256" key="6">
    <source>
        <dbReference type="ARBA" id="ARBA00022722"/>
    </source>
</evidence>
<dbReference type="EMBL" id="AQQR01000023">
    <property type="protein sequence ID" value="OWU68112.1"/>
    <property type="molecule type" value="Genomic_DNA"/>
</dbReference>
<evidence type="ECO:0000256" key="5">
    <source>
        <dbReference type="ARBA" id="ARBA00022695"/>
    </source>
</evidence>
<evidence type="ECO:0000313" key="22">
    <source>
        <dbReference type="EMBL" id="OWU68112.1"/>
    </source>
</evidence>
<keyword evidence="6" id="KW-0540">Nuclease</keyword>
<dbReference type="EC" id="6.5.1.1" evidence="2"/>
<dbReference type="GO" id="GO:0003677">
    <property type="term" value="F:DNA binding"/>
    <property type="evidence" value="ECO:0007669"/>
    <property type="project" value="UniProtKB-KW"/>
</dbReference>
<dbReference type="SUPFAM" id="SSF56091">
    <property type="entry name" value="DNA ligase/mRNA capping enzyme, catalytic domain"/>
    <property type="match status" value="1"/>
</dbReference>
<sequence length="811" mass="88685">MSTLDRYREKRDFSVTPEPRAELVEAGGDRLSFVVQKHDARRLHFDFRLEWDGVLLSWAVTRGPSADPSEKRLAVRTEDHPVAYGDFEGTIPEGEYGGGTVMLWDSGWWEPLHDPAQGLKEGKLHFRLHGARMKGGWVLVRMRARKGEKRDNWLLIKERDDFAGRSADALINRHRTSVSTGRAMRAIAADKPAADPADHGKPRPRFHKVQLATLKNAPPGGEGWQHEAKFDGYRCLIALGKGGARLYTRNGKDWTDRFGALCASVTALPCDAALIDSEVIAGGGGGDFSSLQKALKSGGPLTCYAFDLLHLDGKDLTLQPLSDRRAALERLFSGLPPRGPLRLSPVIEGEGAAALDAICQAGGEGLISKRRDAHYRSGRSSDWIKSKCIRRAEFFIAGRAPSDKRGRPFASLLLGSHEAGRLVYRGRVGTGFDADDFAELNAALDSITRKTPPFDGDLPPEADGAQWVTPKLVAEVEYTEFTAEGRIRHGVYKGLRQDKEASNVSAKAEAEIDSDATIGGVKVSSSDRVVFPDAGLTKGDVARYYEVVADRMLTHVADRPLSLLRCPDGISGDCFFQKHAGKGFPDGIRSIPIEEKDGGTEDYMYVSTPGGLIGAAQMSTIEFHIWGAARDRLDRPDRMVFDLDPDEGLDFADVKRAAGEVRAALDACGLASVPMVTGGKGVHVIVPLRRISEWDSVTYFSRVLATIFATRDPARYTATMSKAKRKGRIFIDWLRNERGATAVAPYSLRARGGAAVALPLTWDELGDLERPDTFHPADVEARLDRPCPLDQVEPRGIGKGAVRALEDLSKS</sequence>
<keyword evidence="5" id="KW-0548">Nucleotidyltransferase</keyword>
<dbReference type="NCBIfam" id="TIGR02776">
    <property type="entry name" value="NHEJ_ligase_prk"/>
    <property type="match status" value="1"/>
</dbReference>
<keyword evidence="13" id="KW-0239">DNA-directed DNA polymerase</keyword>
<organism evidence="22 23">
    <name type="scientific">Marinibacterium profundimaris</name>
    <dbReference type="NCBI Taxonomy" id="1679460"/>
    <lineage>
        <taxon>Bacteria</taxon>
        <taxon>Pseudomonadati</taxon>
        <taxon>Pseudomonadota</taxon>
        <taxon>Alphaproteobacteria</taxon>
        <taxon>Rhodobacterales</taxon>
        <taxon>Paracoccaceae</taxon>
        <taxon>Marinibacterium</taxon>
    </lineage>
</organism>
<evidence type="ECO:0000256" key="15">
    <source>
        <dbReference type="ARBA" id="ARBA00023172"/>
    </source>
</evidence>
<dbReference type="GO" id="GO:0046872">
    <property type="term" value="F:metal ion binding"/>
    <property type="evidence" value="ECO:0007669"/>
    <property type="project" value="UniProtKB-KW"/>
</dbReference>
<dbReference type="Gene3D" id="3.30.470.30">
    <property type="entry name" value="DNA ligase/mRNA capping enzyme"/>
    <property type="match status" value="1"/>
</dbReference>
<evidence type="ECO:0000256" key="13">
    <source>
        <dbReference type="ARBA" id="ARBA00022932"/>
    </source>
</evidence>
<dbReference type="InterPro" id="IPR014146">
    <property type="entry name" value="LigD_ligase_dom"/>
</dbReference>
<keyword evidence="12" id="KW-0067">ATP-binding</keyword>
<dbReference type="InterPro" id="IPR012309">
    <property type="entry name" value="DNA_ligase_ATP-dep_C"/>
</dbReference>
<dbReference type="GO" id="GO:0004527">
    <property type="term" value="F:exonuclease activity"/>
    <property type="evidence" value="ECO:0007669"/>
    <property type="project" value="UniProtKB-KW"/>
</dbReference>
<keyword evidence="18" id="KW-0511">Multifunctional enzyme</keyword>
<keyword evidence="8" id="KW-0547">Nucleotide-binding</keyword>
<keyword evidence="11" id="KW-0269">Exonuclease</keyword>
<evidence type="ECO:0000256" key="14">
    <source>
        <dbReference type="ARBA" id="ARBA00023125"/>
    </source>
</evidence>
<dbReference type="SUPFAM" id="SSF50249">
    <property type="entry name" value="Nucleic acid-binding proteins"/>
    <property type="match status" value="1"/>
</dbReference>
<dbReference type="RefSeq" id="WP_088652581.1">
    <property type="nucleotide sequence ID" value="NZ_AQQR01000023.1"/>
</dbReference>
<comment type="cofactor">
    <cofactor evidence="1">
        <name>Mn(2+)</name>
        <dbReference type="ChEBI" id="CHEBI:29035"/>
    </cofactor>
</comment>
<keyword evidence="10" id="KW-0378">Hydrolase</keyword>
<evidence type="ECO:0000256" key="3">
    <source>
        <dbReference type="ARBA" id="ARBA00022598"/>
    </source>
</evidence>
<dbReference type="GO" id="GO:0005524">
    <property type="term" value="F:ATP binding"/>
    <property type="evidence" value="ECO:0007669"/>
    <property type="project" value="UniProtKB-KW"/>
</dbReference>
<accession>A0A225NBQ0</accession>
<dbReference type="NCBIfam" id="TIGR02778">
    <property type="entry name" value="ligD_pol"/>
    <property type="match status" value="1"/>
</dbReference>
<evidence type="ECO:0000256" key="11">
    <source>
        <dbReference type="ARBA" id="ARBA00022839"/>
    </source>
</evidence>
<dbReference type="PANTHER" id="PTHR42705">
    <property type="entry name" value="BIFUNCTIONAL NON-HOMOLOGOUS END JOINING PROTEIN LIGD"/>
    <property type="match status" value="1"/>
</dbReference>
<keyword evidence="7" id="KW-0479">Metal-binding</keyword>
<dbReference type="NCBIfam" id="TIGR02777">
    <property type="entry name" value="LigD_PE_dom"/>
    <property type="match status" value="1"/>
</dbReference>
<dbReference type="GO" id="GO:0006310">
    <property type="term" value="P:DNA recombination"/>
    <property type="evidence" value="ECO:0007669"/>
    <property type="project" value="UniProtKB-KW"/>
</dbReference>
<evidence type="ECO:0000256" key="18">
    <source>
        <dbReference type="ARBA" id="ARBA00023268"/>
    </source>
</evidence>
<evidence type="ECO:0000256" key="1">
    <source>
        <dbReference type="ARBA" id="ARBA00001936"/>
    </source>
</evidence>
<dbReference type="AlphaFoldDB" id="A0A225NBQ0"/>
<keyword evidence="17" id="KW-0464">Manganese</keyword>
<dbReference type="InterPro" id="IPR014143">
    <property type="entry name" value="NHEJ_ligase_prk"/>
</dbReference>
<evidence type="ECO:0000256" key="4">
    <source>
        <dbReference type="ARBA" id="ARBA00022679"/>
    </source>
</evidence>
<dbReference type="InterPro" id="IPR014145">
    <property type="entry name" value="LigD_pol_dom"/>
</dbReference>
<dbReference type="CDD" id="cd07971">
    <property type="entry name" value="OBF_DNA_ligase_LigD"/>
    <property type="match status" value="1"/>
</dbReference>
<comment type="caution">
    <text evidence="22">The sequence shown here is derived from an EMBL/GenBank/DDBJ whole genome shotgun (WGS) entry which is preliminary data.</text>
</comment>
<dbReference type="Gene3D" id="3.30.1490.70">
    <property type="match status" value="1"/>
</dbReference>
<evidence type="ECO:0000256" key="19">
    <source>
        <dbReference type="ARBA" id="ARBA00029943"/>
    </source>
</evidence>
<proteinExistence type="predicted"/>
<keyword evidence="16" id="KW-0234">DNA repair</keyword>
<feature type="domain" description="ATP-dependent DNA ligase family profile" evidence="21">
    <location>
        <begin position="304"/>
        <end position="387"/>
    </location>
</feature>
<keyword evidence="9" id="KW-0227">DNA damage</keyword>
<dbReference type="Pfam" id="PF13298">
    <property type="entry name" value="LigD_N"/>
    <property type="match status" value="1"/>
</dbReference>
<evidence type="ECO:0000256" key="10">
    <source>
        <dbReference type="ARBA" id="ARBA00022801"/>
    </source>
</evidence>
<dbReference type="PANTHER" id="PTHR42705:SF2">
    <property type="entry name" value="BIFUNCTIONAL NON-HOMOLOGOUS END JOINING PROTEIN LIGD"/>
    <property type="match status" value="1"/>
</dbReference>
<evidence type="ECO:0000256" key="2">
    <source>
        <dbReference type="ARBA" id="ARBA00012727"/>
    </source>
</evidence>
<dbReference type="Pfam" id="PF04679">
    <property type="entry name" value="DNA_ligase_A_C"/>
    <property type="match status" value="1"/>
</dbReference>
<dbReference type="GO" id="GO:0006281">
    <property type="term" value="P:DNA repair"/>
    <property type="evidence" value="ECO:0007669"/>
    <property type="project" value="UniProtKB-KW"/>
</dbReference>
<protein>
    <recommendedName>
        <fullName evidence="2">DNA ligase (ATP)</fullName>
        <ecNumber evidence="2">6.5.1.1</ecNumber>
    </recommendedName>
    <alternativeName>
        <fullName evidence="19">NHEJ DNA polymerase</fullName>
    </alternativeName>
</protein>
<evidence type="ECO:0000256" key="20">
    <source>
        <dbReference type="ARBA" id="ARBA00034003"/>
    </source>
</evidence>
<dbReference type="PROSITE" id="PS50160">
    <property type="entry name" value="DNA_LIGASE_A3"/>
    <property type="match status" value="1"/>
</dbReference>
<dbReference type="InterPro" id="IPR012340">
    <property type="entry name" value="NA-bd_OB-fold"/>
</dbReference>
<evidence type="ECO:0000259" key="21">
    <source>
        <dbReference type="PROSITE" id="PS50160"/>
    </source>
</evidence>
<keyword evidence="3 22" id="KW-0436">Ligase</keyword>
<keyword evidence="15" id="KW-0233">DNA recombination</keyword>
<dbReference type="InterPro" id="IPR052171">
    <property type="entry name" value="NHEJ_LigD"/>
</dbReference>
<dbReference type="InterPro" id="IPR033651">
    <property type="entry name" value="PaeLigD_Pol-like"/>
</dbReference>
<evidence type="ECO:0000256" key="9">
    <source>
        <dbReference type="ARBA" id="ARBA00022763"/>
    </source>
</evidence>
<keyword evidence="4" id="KW-0808">Transferase</keyword>
<dbReference type="CDD" id="cd04862">
    <property type="entry name" value="PaeLigD_Pol_like"/>
    <property type="match status" value="1"/>
</dbReference>
<dbReference type="OrthoDB" id="9802472at2"/>
<dbReference type="InterPro" id="IPR012310">
    <property type="entry name" value="DNA_ligase_ATP-dep_cent"/>
</dbReference>
<dbReference type="Gene3D" id="2.40.50.140">
    <property type="entry name" value="Nucleic acid-binding proteins"/>
    <property type="match status" value="1"/>
</dbReference>
<dbReference type="Pfam" id="PF21686">
    <property type="entry name" value="LigD_Prim-Pol"/>
    <property type="match status" value="1"/>
</dbReference>
<dbReference type="Proteomes" id="UP000215377">
    <property type="component" value="Unassembled WGS sequence"/>
</dbReference>
<evidence type="ECO:0000256" key="7">
    <source>
        <dbReference type="ARBA" id="ARBA00022723"/>
    </source>
</evidence>
<evidence type="ECO:0000256" key="8">
    <source>
        <dbReference type="ARBA" id="ARBA00022741"/>
    </source>
</evidence>
<evidence type="ECO:0000313" key="23">
    <source>
        <dbReference type="Proteomes" id="UP000215377"/>
    </source>
</evidence>